<sequence length="128" mass="14504">MDIIIQSLGFNAGETLESFIREKLHTLKSDQIIRADVTLFKGPDSTPENNYCEIRLEVPGYDPFVKKTGIYFENAVSECIDVLKLQLNKTKDKQTQRQHADAIKVQDAIMEAENDADDSDVELEDVVK</sequence>
<dbReference type="InterPro" id="IPR036567">
    <property type="entry name" value="RHF-like"/>
</dbReference>
<dbReference type="SUPFAM" id="SSF69754">
    <property type="entry name" value="Ribosome binding protein Y (YfiA homologue)"/>
    <property type="match status" value="1"/>
</dbReference>
<keyword evidence="2" id="KW-1185">Reference proteome</keyword>
<name>A0A173MDK2_9BACT</name>
<reference evidence="2" key="1">
    <citation type="submission" date="2017-01" db="EMBL/GenBank/DDBJ databases">
        <authorList>
            <person name="Varghese N."/>
            <person name="Submissions S."/>
        </authorList>
    </citation>
    <scope>NUCLEOTIDE SEQUENCE [LARGE SCALE GENOMIC DNA]</scope>
    <source>
        <strain evidence="2">DSM 21054</strain>
    </source>
</reference>
<evidence type="ECO:0000313" key="1">
    <source>
        <dbReference type="EMBL" id="SIT28988.1"/>
    </source>
</evidence>
<dbReference type="AlphaFoldDB" id="A0A173MDK2"/>
<dbReference type="Proteomes" id="UP000186917">
    <property type="component" value="Unassembled WGS sequence"/>
</dbReference>
<protein>
    <submittedName>
        <fullName evidence="1">Ribosome-associated translation inhibitor RaiA</fullName>
    </submittedName>
</protein>
<evidence type="ECO:0000313" key="2">
    <source>
        <dbReference type="Proteomes" id="UP000186917"/>
    </source>
</evidence>
<dbReference type="STRING" id="477680.SAMN05421788_108190"/>
<dbReference type="RefSeq" id="WP_159445156.1">
    <property type="nucleotide sequence ID" value="NZ_AP017422.1"/>
</dbReference>
<proteinExistence type="predicted"/>
<dbReference type="Gene3D" id="3.30.160.100">
    <property type="entry name" value="Ribosome hibernation promotion factor-like"/>
    <property type="match status" value="1"/>
</dbReference>
<dbReference type="KEGG" id="fln:FLA_1675"/>
<dbReference type="EMBL" id="FTOR01000008">
    <property type="protein sequence ID" value="SIT28988.1"/>
    <property type="molecule type" value="Genomic_DNA"/>
</dbReference>
<gene>
    <name evidence="1" type="ORF">SAMN05421788_108190</name>
</gene>
<accession>A0A173MDK2</accession>
<dbReference type="InterPro" id="IPR003489">
    <property type="entry name" value="RHF/RaiA"/>
</dbReference>
<organism evidence="1 2">
    <name type="scientific">Filimonas lacunae</name>
    <dbReference type="NCBI Taxonomy" id="477680"/>
    <lineage>
        <taxon>Bacteria</taxon>
        <taxon>Pseudomonadati</taxon>
        <taxon>Bacteroidota</taxon>
        <taxon>Chitinophagia</taxon>
        <taxon>Chitinophagales</taxon>
        <taxon>Chitinophagaceae</taxon>
        <taxon>Filimonas</taxon>
    </lineage>
</organism>
<dbReference type="Pfam" id="PF02482">
    <property type="entry name" value="Ribosomal_S30AE"/>
    <property type="match status" value="1"/>
</dbReference>